<keyword evidence="3" id="KW-1185">Reference proteome</keyword>
<dbReference type="Proteomes" id="UP000474757">
    <property type="component" value="Unassembled WGS sequence"/>
</dbReference>
<dbReference type="InterPro" id="IPR036866">
    <property type="entry name" value="RibonucZ/Hydroxyglut_hydro"/>
</dbReference>
<dbReference type="PANTHER" id="PTHR43546">
    <property type="entry name" value="UPF0173 METAL-DEPENDENT HYDROLASE MJ1163-RELATED"/>
    <property type="match status" value="1"/>
</dbReference>
<dbReference type="PANTHER" id="PTHR43546:SF3">
    <property type="entry name" value="UPF0173 METAL-DEPENDENT HYDROLASE MJ1163"/>
    <property type="match status" value="1"/>
</dbReference>
<keyword evidence="2" id="KW-0378">Hydrolase</keyword>
<comment type="caution">
    <text evidence="2">The sequence shown here is derived from an EMBL/GenBank/DDBJ whole genome shotgun (WGS) entry which is preliminary data.</text>
</comment>
<evidence type="ECO:0000256" key="1">
    <source>
        <dbReference type="SAM" id="SignalP"/>
    </source>
</evidence>
<dbReference type="GO" id="GO:0016787">
    <property type="term" value="F:hydrolase activity"/>
    <property type="evidence" value="ECO:0007669"/>
    <property type="project" value="UniProtKB-KW"/>
</dbReference>
<keyword evidence="1" id="KW-0732">Signal</keyword>
<protein>
    <submittedName>
        <fullName evidence="2">MBL fold metallo-hydrolase</fullName>
    </submittedName>
</protein>
<organism evidence="2 3">
    <name type="scientific">Pseudoroseicyclus tamaricis</name>
    <dbReference type="NCBI Taxonomy" id="2705421"/>
    <lineage>
        <taxon>Bacteria</taxon>
        <taxon>Pseudomonadati</taxon>
        <taxon>Pseudomonadota</taxon>
        <taxon>Alphaproteobacteria</taxon>
        <taxon>Rhodobacterales</taxon>
        <taxon>Paracoccaceae</taxon>
        <taxon>Pseudoroseicyclus</taxon>
    </lineage>
</organism>
<sequence>MTIRTARRAAALGLLAGSALAPLASAQALQGIEADHGVIAVTPIRHASLVLSQNGIAIYADPIGGAALYDGLPAPALILITNAHGDHLEPETLTALAGPATQIVAPASVAMPEGLANITAMSAGETATLTGGIGVEAIPAENTSEGRLHHNPPGEGLGYVITFDGARIYVAGDTQATEAMLALRDIDAAFLPMTWPDTMSPTEAAEAAGAFHPAVVYPYHYWGNDIWNFSAVVEERTDIDVRVANWY</sequence>
<feature type="signal peptide" evidence="1">
    <location>
        <begin position="1"/>
        <end position="21"/>
    </location>
</feature>
<dbReference type="Gene3D" id="3.60.15.10">
    <property type="entry name" value="Ribonuclease Z/Hydroxyacylglutathione hydrolase-like"/>
    <property type="match status" value="1"/>
</dbReference>
<dbReference type="SUPFAM" id="SSF56281">
    <property type="entry name" value="Metallo-hydrolase/oxidoreductase"/>
    <property type="match status" value="1"/>
</dbReference>
<dbReference type="RefSeq" id="WP_163896094.1">
    <property type="nucleotide sequence ID" value="NZ_JAAFYS010000004.1"/>
</dbReference>
<dbReference type="EMBL" id="JAAGAB010000004">
    <property type="protein sequence ID" value="NDV02813.1"/>
    <property type="molecule type" value="Genomic_DNA"/>
</dbReference>
<evidence type="ECO:0000313" key="2">
    <source>
        <dbReference type="EMBL" id="NDV02813.1"/>
    </source>
</evidence>
<reference evidence="2 3" key="1">
    <citation type="submission" date="2020-02" db="EMBL/GenBank/DDBJ databases">
        <title>Pseudoroseicyclus tamarix, sp. nov., isolated from offshore sediment of a Tamarix chinensis forest.</title>
        <authorList>
            <person name="Gai Y."/>
        </authorList>
    </citation>
    <scope>NUCLEOTIDE SEQUENCE [LARGE SCALE GENOMIC DNA]</scope>
    <source>
        <strain evidence="2 3">CLL3-39</strain>
    </source>
</reference>
<accession>A0A6B2JMJ2</accession>
<name>A0A6B2JMJ2_9RHOB</name>
<proteinExistence type="predicted"/>
<dbReference type="Pfam" id="PF13483">
    <property type="entry name" value="Lactamase_B_3"/>
    <property type="match status" value="1"/>
</dbReference>
<gene>
    <name evidence="2" type="ORF">GZA08_17760</name>
</gene>
<evidence type="ECO:0000313" key="3">
    <source>
        <dbReference type="Proteomes" id="UP000474757"/>
    </source>
</evidence>
<feature type="chain" id="PRO_5025371795" evidence="1">
    <location>
        <begin position="22"/>
        <end position="247"/>
    </location>
</feature>
<dbReference type="AlphaFoldDB" id="A0A6B2JMJ2"/>
<dbReference type="InterPro" id="IPR050114">
    <property type="entry name" value="UPF0173_UPF0282_UlaG_hydrolase"/>
</dbReference>